<feature type="non-terminal residue" evidence="1">
    <location>
        <position position="1"/>
    </location>
</feature>
<name>A0A0V0GYZ8_SOLCH</name>
<reference evidence="1" key="1">
    <citation type="submission" date="2015-12" db="EMBL/GenBank/DDBJ databases">
        <title>Gene expression during late stages of embryo sac development: a critical building block for successful pollen-pistil interactions.</title>
        <authorList>
            <person name="Liu Y."/>
            <person name="Joly V."/>
            <person name="Sabar M."/>
            <person name="Matton D.P."/>
        </authorList>
    </citation>
    <scope>NUCLEOTIDE SEQUENCE</scope>
</reference>
<proteinExistence type="predicted"/>
<organism evidence="1">
    <name type="scientific">Solanum chacoense</name>
    <name type="common">Chaco potato</name>
    <dbReference type="NCBI Taxonomy" id="4108"/>
    <lineage>
        <taxon>Eukaryota</taxon>
        <taxon>Viridiplantae</taxon>
        <taxon>Streptophyta</taxon>
        <taxon>Embryophyta</taxon>
        <taxon>Tracheophyta</taxon>
        <taxon>Spermatophyta</taxon>
        <taxon>Magnoliopsida</taxon>
        <taxon>eudicotyledons</taxon>
        <taxon>Gunneridae</taxon>
        <taxon>Pentapetalae</taxon>
        <taxon>asterids</taxon>
        <taxon>lamiids</taxon>
        <taxon>Solanales</taxon>
        <taxon>Solanaceae</taxon>
        <taxon>Solanoideae</taxon>
        <taxon>Solaneae</taxon>
        <taxon>Solanum</taxon>
    </lineage>
</organism>
<dbReference type="EMBL" id="GEDG01029552">
    <property type="protein sequence ID" value="JAP12470.1"/>
    <property type="molecule type" value="Transcribed_RNA"/>
</dbReference>
<protein>
    <submittedName>
        <fullName evidence="1">Putative ovule protein</fullName>
    </submittedName>
</protein>
<sequence length="63" mass="7321">VKGDGRKVPKEIEVVERGFVYTIPVWCEIPVTVRKVDLEKKINTITQQAMRGDRPILSLWQQK</sequence>
<evidence type="ECO:0000313" key="1">
    <source>
        <dbReference type="EMBL" id="JAP12470.1"/>
    </source>
</evidence>
<accession>A0A0V0GYZ8</accession>
<dbReference type="AlphaFoldDB" id="A0A0V0GYZ8"/>